<name>A0ABS1VZ14_9ACTN</name>
<organism evidence="2 3">
    <name type="scientific">Paractinoplanes lichenicola</name>
    <dbReference type="NCBI Taxonomy" id="2802976"/>
    <lineage>
        <taxon>Bacteria</taxon>
        <taxon>Bacillati</taxon>
        <taxon>Actinomycetota</taxon>
        <taxon>Actinomycetes</taxon>
        <taxon>Micromonosporales</taxon>
        <taxon>Micromonosporaceae</taxon>
        <taxon>Paractinoplanes</taxon>
    </lineage>
</organism>
<evidence type="ECO:0000313" key="2">
    <source>
        <dbReference type="EMBL" id="MBL7259689.1"/>
    </source>
</evidence>
<evidence type="ECO:0000313" key="3">
    <source>
        <dbReference type="Proteomes" id="UP000598996"/>
    </source>
</evidence>
<dbReference type="RefSeq" id="WP_202996398.1">
    <property type="nucleotide sequence ID" value="NZ_JAENHO010000012.1"/>
</dbReference>
<keyword evidence="1" id="KW-0472">Membrane</keyword>
<gene>
    <name evidence="2" type="ORF">JKJ07_35765</name>
</gene>
<keyword evidence="1" id="KW-1133">Transmembrane helix</keyword>
<sequence length="49" mass="5211">MRDSAVLLRVVVLAAAGLIVLVGVVGWPALLLGLAFVVWVADRRLGRKT</sequence>
<accession>A0ABS1VZ14</accession>
<protein>
    <recommendedName>
        <fullName evidence="4">Phosphatidate cytidylyltransferase</fullName>
    </recommendedName>
</protein>
<keyword evidence="3" id="KW-1185">Reference proteome</keyword>
<proteinExistence type="predicted"/>
<evidence type="ECO:0000256" key="1">
    <source>
        <dbReference type="SAM" id="Phobius"/>
    </source>
</evidence>
<comment type="caution">
    <text evidence="2">The sequence shown here is derived from an EMBL/GenBank/DDBJ whole genome shotgun (WGS) entry which is preliminary data.</text>
</comment>
<evidence type="ECO:0008006" key="4">
    <source>
        <dbReference type="Google" id="ProtNLM"/>
    </source>
</evidence>
<keyword evidence="1" id="KW-0812">Transmembrane</keyword>
<dbReference type="EMBL" id="JAENHO010000012">
    <property type="protein sequence ID" value="MBL7259689.1"/>
    <property type="molecule type" value="Genomic_DNA"/>
</dbReference>
<reference evidence="2 3" key="1">
    <citation type="submission" date="2021-01" db="EMBL/GenBank/DDBJ databases">
        <title>Actinoplanes sp. nov. LDG1-01 isolated from lichen.</title>
        <authorList>
            <person name="Saeng-In P."/>
            <person name="Phongsopitanun W."/>
            <person name="Kanchanasin P."/>
            <person name="Yuki M."/>
            <person name="Kudo T."/>
            <person name="Ohkuma M."/>
            <person name="Tanasupawat S."/>
        </authorList>
    </citation>
    <scope>NUCLEOTIDE SEQUENCE [LARGE SCALE GENOMIC DNA]</scope>
    <source>
        <strain evidence="2 3">LDG1-01</strain>
    </source>
</reference>
<dbReference type="Proteomes" id="UP000598996">
    <property type="component" value="Unassembled WGS sequence"/>
</dbReference>
<feature type="transmembrane region" description="Helical" evidence="1">
    <location>
        <begin position="6"/>
        <end position="39"/>
    </location>
</feature>